<dbReference type="Proteomes" id="UP001341840">
    <property type="component" value="Unassembled WGS sequence"/>
</dbReference>
<name>A0ABU6SDM4_9FABA</name>
<feature type="compositionally biased region" description="Acidic residues" evidence="1">
    <location>
        <begin position="161"/>
        <end position="175"/>
    </location>
</feature>
<sequence length="223" mass="25563">MARRTKSNKEAKGKGDKRSRKEDTPKEKDVSTGHHFRCLPKTVANVIEEWLNGDPDKLALVEEMRFGAFSSLPNYNLKQHMLKELVNIFDIYDNTIHSIHGTWRSQRRRSARHWVFPGTVGMQGLVKTGELRAAKERMQRRNMVLKKGVILKRKDYASSESESEEEYESEEESDESSSGGSSPAYDSENTMLEELVQRRPISKHSPAQQEKRSKKRHESSASG</sequence>
<gene>
    <name evidence="2" type="ORF">PIB30_036307</name>
</gene>
<feature type="compositionally biased region" description="Basic and acidic residues" evidence="1">
    <location>
        <begin position="7"/>
        <end position="32"/>
    </location>
</feature>
<evidence type="ECO:0000313" key="3">
    <source>
        <dbReference type="Proteomes" id="UP001341840"/>
    </source>
</evidence>
<feature type="compositionally biased region" description="Low complexity" evidence="1">
    <location>
        <begin position="176"/>
        <end position="188"/>
    </location>
</feature>
<reference evidence="2 3" key="1">
    <citation type="journal article" date="2023" name="Plants (Basel)">
        <title>Bridging the Gap: Combining Genomics and Transcriptomics Approaches to Understand Stylosanthes scabra, an Orphan Legume from the Brazilian Caatinga.</title>
        <authorList>
            <person name="Ferreira-Neto J.R.C."/>
            <person name="da Silva M.D."/>
            <person name="Binneck E."/>
            <person name="de Melo N.F."/>
            <person name="da Silva R.H."/>
            <person name="de Melo A.L.T.M."/>
            <person name="Pandolfi V."/>
            <person name="Bustamante F.O."/>
            <person name="Brasileiro-Vidal A.C."/>
            <person name="Benko-Iseppon A.M."/>
        </authorList>
    </citation>
    <scope>NUCLEOTIDE SEQUENCE [LARGE SCALE GENOMIC DNA]</scope>
    <source>
        <tissue evidence="2">Leaves</tissue>
    </source>
</reference>
<evidence type="ECO:0000313" key="2">
    <source>
        <dbReference type="EMBL" id="MED6134355.1"/>
    </source>
</evidence>
<protein>
    <submittedName>
        <fullName evidence="2">Uncharacterized protein</fullName>
    </submittedName>
</protein>
<comment type="caution">
    <text evidence="2">The sequence shown here is derived from an EMBL/GenBank/DDBJ whole genome shotgun (WGS) entry which is preliminary data.</text>
</comment>
<evidence type="ECO:0000256" key="1">
    <source>
        <dbReference type="SAM" id="MobiDB-lite"/>
    </source>
</evidence>
<keyword evidence="3" id="KW-1185">Reference proteome</keyword>
<dbReference type="EMBL" id="JASCZI010060592">
    <property type="protein sequence ID" value="MED6134355.1"/>
    <property type="molecule type" value="Genomic_DNA"/>
</dbReference>
<accession>A0ABU6SDM4</accession>
<feature type="region of interest" description="Disordered" evidence="1">
    <location>
        <begin position="155"/>
        <end position="223"/>
    </location>
</feature>
<proteinExistence type="predicted"/>
<feature type="region of interest" description="Disordered" evidence="1">
    <location>
        <begin position="1"/>
        <end position="33"/>
    </location>
</feature>
<organism evidence="2 3">
    <name type="scientific">Stylosanthes scabra</name>
    <dbReference type="NCBI Taxonomy" id="79078"/>
    <lineage>
        <taxon>Eukaryota</taxon>
        <taxon>Viridiplantae</taxon>
        <taxon>Streptophyta</taxon>
        <taxon>Embryophyta</taxon>
        <taxon>Tracheophyta</taxon>
        <taxon>Spermatophyta</taxon>
        <taxon>Magnoliopsida</taxon>
        <taxon>eudicotyledons</taxon>
        <taxon>Gunneridae</taxon>
        <taxon>Pentapetalae</taxon>
        <taxon>rosids</taxon>
        <taxon>fabids</taxon>
        <taxon>Fabales</taxon>
        <taxon>Fabaceae</taxon>
        <taxon>Papilionoideae</taxon>
        <taxon>50 kb inversion clade</taxon>
        <taxon>dalbergioids sensu lato</taxon>
        <taxon>Dalbergieae</taxon>
        <taxon>Pterocarpus clade</taxon>
        <taxon>Stylosanthes</taxon>
    </lineage>
</organism>